<evidence type="ECO:0000313" key="3">
    <source>
        <dbReference type="Proteomes" id="UP001283361"/>
    </source>
</evidence>
<accession>A0AAE1D2M5</accession>
<comment type="caution">
    <text evidence="2">The sequence shown here is derived from an EMBL/GenBank/DDBJ whole genome shotgun (WGS) entry which is preliminary data.</text>
</comment>
<feature type="compositionally biased region" description="Basic and acidic residues" evidence="1">
    <location>
        <begin position="83"/>
        <end position="97"/>
    </location>
</feature>
<evidence type="ECO:0000256" key="1">
    <source>
        <dbReference type="SAM" id="MobiDB-lite"/>
    </source>
</evidence>
<evidence type="ECO:0000313" key="2">
    <source>
        <dbReference type="EMBL" id="KAK3752297.1"/>
    </source>
</evidence>
<sequence length="97" mass="10730">MPVTVRSILPSPATQLPAGSCPKITSPPLSAPQRCRFALYHTQRAAAPPHPLSALKAEARPTTQTTRDEWLNCAGVWGKPRKPAQEKQGHWIERKKE</sequence>
<reference evidence="2" key="1">
    <citation type="journal article" date="2023" name="G3 (Bethesda)">
        <title>A reference genome for the long-term kleptoplast-retaining sea slug Elysia crispata morphotype clarki.</title>
        <authorList>
            <person name="Eastman K.E."/>
            <person name="Pendleton A.L."/>
            <person name="Shaikh M.A."/>
            <person name="Suttiyut T."/>
            <person name="Ogas R."/>
            <person name="Tomko P."/>
            <person name="Gavelis G."/>
            <person name="Widhalm J.R."/>
            <person name="Wisecaver J.H."/>
        </authorList>
    </citation>
    <scope>NUCLEOTIDE SEQUENCE</scope>
    <source>
        <strain evidence="2">ECLA1</strain>
    </source>
</reference>
<protein>
    <submittedName>
        <fullName evidence="2">Uncharacterized protein</fullName>
    </submittedName>
</protein>
<proteinExistence type="predicted"/>
<organism evidence="2 3">
    <name type="scientific">Elysia crispata</name>
    <name type="common">lettuce slug</name>
    <dbReference type="NCBI Taxonomy" id="231223"/>
    <lineage>
        <taxon>Eukaryota</taxon>
        <taxon>Metazoa</taxon>
        <taxon>Spiralia</taxon>
        <taxon>Lophotrochozoa</taxon>
        <taxon>Mollusca</taxon>
        <taxon>Gastropoda</taxon>
        <taxon>Heterobranchia</taxon>
        <taxon>Euthyneura</taxon>
        <taxon>Panpulmonata</taxon>
        <taxon>Sacoglossa</taxon>
        <taxon>Placobranchoidea</taxon>
        <taxon>Plakobranchidae</taxon>
        <taxon>Elysia</taxon>
    </lineage>
</organism>
<dbReference type="Proteomes" id="UP001283361">
    <property type="component" value="Unassembled WGS sequence"/>
</dbReference>
<dbReference type="EMBL" id="JAWDGP010005772">
    <property type="protein sequence ID" value="KAK3752297.1"/>
    <property type="molecule type" value="Genomic_DNA"/>
</dbReference>
<name>A0AAE1D2M5_9GAST</name>
<feature type="region of interest" description="Disordered" evidence="1">
    <location>
        <begin position="77"/>
        <end position="97"/>
    </location>
</feature>
<dbReference type="AlphaFoldDB" id="A0AAE1D2M5"/>
<gene>
    <name evidence="2" type="ORF">RRG08_011257</name>
</gene>
<feature type="region of interest" description="Disordered" evidence="1">
    <location>
        <begin position="1"/>
        <end position="27"/>
    </location>
</feature>
<keyword evidence="3" id="KW-1185">Reference proteome</keyword>